<feature type="chain" id="PRO_5002242395" evidence="3">
    <location>
        <begin position="17"/>
        <end position="277"/>
    </location>
</feature>
<sequence length="277" mass="27360">MSPFLPLVFLSTVVVATHLQPLHPIDLSQGYTRSVRNSSQLRSGFLHFDGLFQRDDCDPADSTPCPDGCYVGANAVCCANGGAVPQGDVCCDDSAGGGCAIGLTCGFCDTKGVCCSDATCAVLVDTDGSSVTLGPDDCKATAGNTVASVATVGAGGTTAPTPTPTPTPGITETTPLLPSTTENPPAPPTTTTEAPIPTSSASIPTVITVIVTTSSTSTLPPTPAATTSTEVVSPPPAATTATVTQVAGAARKGFESQGAFATAAVALAMVGVLALLA</sequence>
<feature type="region of interest" description="Disordered" evidence="1">
    <location>
        <begin position="153"/>
        <end position="199"/>
    </location>
</feature>
<keyword evidence="3" id="KW-0732">Signal</keyword>
<feature type="compositionally biased region" description="Low complexity" evidence="1">
    <location>
        <begin position="168"/>
        <end position="199"/>
    </location>
</feature>
<organism evidence="4 5">
    <name type="scientific">Fonsecaea pedrosoi CBS 271.37</name>
    <dbReference type="NCBI Taxonomy" id="1442368"/>
    <lineage>
        <taxon>Eukaryota</taxon>
        <taxon>Fungi</taxon>
        <taxon>Dikarya</taxon>
        <taxon>Ascomycota</taxon>
        <taxon>Pezizomycotina</taxon>
        <taxon>Eurotiomycetes</taxon>
        <taxon>Chaetothyriomycetidae</taxon>
        <taxon>Chaetothyriales</taxon>
        <taxon>Herpotrichiellaceae</taxon>
        <taxon>Fonsecaea</taxon>
    </lineage>
</organism>
<feature type="transmembrane region" description="Helical" evidence="2">
    <location>
        <begin position="258"/>
        <end position="276"/>
    </location>
</feature>
<evidence type="ECO:0000256" key="3">
    <source>
        <dbReference type="SAM" id="SignalP"/>
    </source>
</evidence>
<dbReference type="EMBL" id="KN846973">
    <property type="protein sequence ID" value="KIW78768.1"/>
    <property type="molecule type" value="Genomic_DNA"/>
</dbReference>
<dbReference type="RefSeq" id="XP_013282576.1">
    <property type="nucleotide sequence ID" value="XM_013427122.1"/>
</dbReference>
<dbReference type="Proteomes" id="UP000053029">
    <property type="component" value="Unassembled WGS sequence"/>
</dbReference>
<gene>
    <name evidence="4" type="ORF">Z517_08607</name>
</gene>
<reference evidence="4 5" key="1">
    <citation type="submission" date="2015-01" db="EMBL/GenBank/DDBJ databases">
        <title>The Genome Sequence of Fonsecaea pedrosoi CBS 271.37.</title>
        <authorList>
            <consortium name="The Broad Institute Genomics Platform"/>
            <person name="Cuomo C."/>
            <person name="de Hoog S."/>
            <person name="Gorbushina A."/>
            <person name="Stielow B."/>
            <person name="Teixiera M."/>
            <person name="Abouelleil A."/>
            <person name="Chapman S.B."/>
            <person name="Priest M."/>
            <person name="Young S.K."/>
            <person name="Wortman J."/>
            <person name="Nusbaum C."/>
            <person name="Birren B."/>
        </authorList>
    </citation>
    <scope>NUCLEOTIDE SEQUENCE [LARGE SCALE GENOMIC DNA]</scope>
    <source>
        <strain evidence="4 5">CBS 271.37</strain>
    </source>
</reference>
<dbReference type="VEuPathDB" id="FungiDB:Z517_08607"/>
<keyword evidence="2" id="KW-1133">Transmembrane helix</keyword>
<evidence type="ECO:0000313" key="4">
    <source>
        <dbReference type="EMBL" id="KIW78768.1"/>
    </source>
</evidence>
<dbReference type="HOGENOM" id="CLU_087659_0_0_1"/>
<name>A0A0D2GDD9_9EURO</name>
<dbReference type="OrthoDB" id="4160116at2759"/>
<proteinExistence type="predicted"/>
<dbReference type="STRING" id="1442368.A0A0D2GDD9"/>
<protein>
    <submittedName>
        <fullName evidence="4">Uncharacterized protein</fullName>
    </submittedName>
</protein>
<keyword evidence="2" id="KW-0812">Transmembrane</keyword>
<dbReference type="AlphaFoldDB" id="A0A0D2GDD9"/>
<evidence type="ECO:0000256" key="1">
    <source>
        <dbReference type="SAM" id="MobiDB-lite"/>
    </source>
</evidence>
<evidence type="ECO:0000313" key="5">
    <source>
        <dbReference type="Proteomes" id="UP000053029"/>
    </source>
</evidence>
<evidence type="ECO:0000256" key="2">
    <source>
        <dbReference type="SAM" id="Phobius"/>
    </source>
</evidence>
<keyword evidence="5" id="KW-1185">Reference proteome</keyword>
<feature type="region of interest" description="Disordered" evidence="1">
    <location>
        <begin position="215"/>
        <end position="236"/>
    </location>
</feature>
<keyword evidence="2" id="KW-0472">Membrane</keyword>
<dbReference type="GeneID" id="25308097"/>
<feature type="signal peptide" evidence="3">
    <location>
        <begin position="1"/>
        <end position="16"/>
    </location>
</feature>
<accession>A0A0D2GDD9</accession>